<accession>A0A2W2CEN8</accession>
<name>A0A2W2CEN8_9ACTN</name>
<sequence length="73" mass="8287">MAAGNGPGELVGPWEIAQMLGVTRSRFQQIAMRPTFPAPYQELRATKVWLRVDVEAWIAKYRQPRATDGDEQE</sequence>
<dbReference type="OrthoDB" id="3400183at2"/>
<organism evidence="1 2">
    <name type="scientific">Micromonospora endophytica</name>
    <dbReference type="NCBI Taxonomy" id="515350"/>
    <lineage>
        <taxon>Bacteria</taxon>
        <taxon>Bacillati</taxon>
        <taxon>Actinomycetota</taxon>
        <taxon>Actinomycetes</taxon>
        <taxon>Micromonosporales</taxon>
        <taxon>Micromonosporaceae</taxon>
        <taxon>Micromonospora</taxon>
    </lineage>
</organism>
<reference evidence="1 2" key="1">
    <citation type="submission" date="2018-01" db="EMBL/GenBank/DDBJ databases">
        <title>Draft genome sequence of Jishengella endophytica.</title>
        <authorList>
            <person name="Sahin N."/>
            <person name="Ay H."/>
            <person name="Saygin H."/>
        </authorList>
    </citation>
    <scope>NUCLEOTIDE SEQUENCE [LARGE SCALE GENOMIC DNA]</scope>
    <source>
        <strain evidence="1 2">DSM 45430</strain>
    </source>
</reference>
<dbReference type="RefSeq" id="WP_111243568.1">
    <property type="nucleotide sequence ID" value="NZ_AP023358.1"/>
</dbReference>
<protein>
    <submittedName>
        <fullName evidence="1">Uncharacterized protein</fullName>
    </submittedName>
</protein>
<evidence type="ECO:0000313" key="2">
    <source>
        <dbReference type="Proteomes" id="UP000248627"/>
    </source>
</evidence>
<proteinExistence type="predicted"/>
<comment type="caution">
    <text evidence="1">The sequence shown here is derived from an EMBL/GenBank/DDBJ whole genome shotgun (WGS) entry which is preliminary data.</text>
</comment>
<gene>
    <name evidence="1" type="ORF">C1I93_13250</name>
</gene>
<evidence type="ECO:0000313" key="1">
    <source>
        <dbReference type="EMBL" id="PZF96972.1"/>
    </source>
</evidence>
<keyword evidence="2" id="KW-1185">Reference proteome</keyword>
<dbReference type="AlphaFoldDB" id="A0A2W2CEN8"/>
<dbReference type="EMBL" id="POTX01000072">
    <property type="protein sequence ID" value="PZF96972.1"/>
    <property type="molecule type" value="Genomic_DNA"/>
</dbReference>
<dbReference type="Proteomes" id="UP000248627">
    <property type="component" value="Unassembled WGS sequence"/>
</dbReference>